<comment type="caution">
    <text evidence="5">The sequence shown here is derived from an EMBL/GenBank/DDBJ whole genome shotgun (WGS) entry which is preliminary data.</text>
</comment>
<evidence type="ECO:0000256" key="2">
    <source>
        <dbReference type="ARBA" id="ARBA00022801"/>
    </source>
</evidence>
<dbReference type="GO" id="GO:0016787">
    <property type="term" value="F:hydrolase activity"/>
    <property type="evidence" value="ECO:0007669"/>
    <property type="project" value="UniProtKB-KW"/>
</dbReference>
<dbReference type="InterPro" id="IPR002018">
    <property type="entry name" value="CarbesteraseB"/>
</dbReference>
<organism evidence="5 6">
    <name type="scientific">Leucocoprinus birnbaumii</name>
    <dbReference type="NCBI Taxonomy" id="56174"/>
    <lineage>
        <taxon>Eukaryota</taxon>
        <taxon>Fungi</taxon>
        <taxon>Dikarya</taxon>
        <taxon>Basidiomycota</taxon>
        <taxon>Agaricomycotina</taxon>
        <taxon>Agaricomycetes</taxon>
        <taxon>Agaricomycetidae</taxon>
        <taxon>Agaricales</taxon>
        <taxon>Agaricineae</taxon>
        <taxon>Agaricaceae</taxon>
        <taxon>Leucocoprinus</taxon>
    </lineage>
</organism>
<evidence type="ECO:0000313" key="6">
    <source>
        <dbReference type="Proteomes" id="UP001213000"/>
    </source>
</evidence>
<dbReference type="Proteomes" id="UP001213000">
    <property type="component" value="Unassembled WGS sequence"/>
</dbReference>
<dbReference type="PROSITE" id="PS00122">
    <property type="entry name" value="CARBOXYLESTERASE_B_1"/>
    <property type="match status" value="1"/>
</dbReference>
<accession>A0AAD5YZI9</accession>
<dbReference type="InterPro" id="IPR029058">
    <property type="entry name" value="AB_hydrolase_fold"/>
</dbReference>
<sequence length="542" mass="58683">MKDRIHTMKLASLFTATAIWIAACLGAPEVKLGKTTLRIPFAEPPLGNLRLRPPVLKTTLDPGTFDASNFKAACLQPGVPASLVSEDCLTINVFRPSGVTPNSKLPVLFWVFGGGFEIGTGAIYNGSAIVAQSVARGTPLIYVNFNYRLGPLGYPQGVEAAKENALNLALKDELAALQWIQANIGAFGGDKTKVTIFGESAGAIMTSILFLNSGLERFARAAIFESGSQATPSIFGPEHRQVDWDNFVASISSCSTLSGTPHTFDCIQRANTTEILTGLLAAIAEAPELFAFDPTIDGPGGVYPDYPSKLFARGHFSKLPFISGTNLDEGTVFIPTTINSEAMIHEFIVANFSPPIVQPAALQKATDKLLELYPDVPALGSPFNTGNDTFGLSSQFKRASAIQGDLVFTSQRRLWQQTAAKAGVATWGYLFTQPQPGNPDFFGISHGSEISYVYGAPTDQSASSLKLSTMMIDYWVSFATSLNPNDGKGAQRPHWEQFTPRNQRVIQLNGDNTMMINDTFRKEQMDFINSVPPVFLHRRGTH</sequence>
<dbReference type="PANTHER" id="PTHR11559">
    <property type="entry name" value="CARBOXYLESTERASE"/>
    <property type="match status" value="1"/>
</dbReference>
<dbReference type="Pfam" id="PF00135">
    <property type="entry name" value="COesterase"/>
    <property type="match status" value="1"/>
</dbReference>
<evidence type="ECO:0000256" key="1">
    <source>
        <dbReference type="ARBA" id="ARBA00005964"/>
    </source>
</evidence>
<dbReference type="InterPro" id="IPR050309">
    <property type="entry name" value="Type-B_Carboxylest/Lipase"/>
</dbReference>
<protein>
    <recommendedName>
        <fullName evidence="3">Carboxylic ester hydrolase</fullName>
        <ecNumber evidence="3">3.1.1.-</ecNumber>
    </recommendedName>
</protein>
<feature type="domain" description="Carboxylesterase type B" evidence="4">
    <location>
        <begin position="38"/>
        <end position="527"/>
    </location>
</feature>
<dbReference type="EC" id="3.1.1.-" evidence="3"/>
<dbReference type="PROSITE" id="PS51257">
    <property type="entry name" value="PROKAR_LIPOPROTEIN"/>
    <property type="match status" value="1"/>
</dbReference>
<reference evidence="5" key="1">
    <citation type="submission" date="2022-07" db="EMBL/GenBank/DDBJ databases">
        <title>Genome Sequence of Leucocoprinus birnbaumii.</title>
        <authorList>
            <person name="Buettner E."/>
        </authorList>
    </citation>
    <scope>NUCLEOTIDE SEQUENCE</scope>
    <source>
        <strain evidence="5">VT141</strain>
    </source>
</reference>
<proteinExistence type="inferred from homology"/>
<evidence type="ECO:0000256" key="3">
    <source>
        <dbReference type="RuleBase" id="RU361235"/>
    </source>
</evidence>
<name>A0AAD5YZI9_9AGAR</name>
<keyword evidence="6" id="KW-1185">Reference proteome</keyword>
<evidence type="ECO:0000313" key="5">
    <source>
        <dbReference type="EMBL" id="KAJ3574887.1"/>
    </source>
</evidence>
<gene>
    <name evidence="5" type="ORF">NP233_g1456</name>
</gene>
<dbReference type="SUPFAM" id="SSF53474">
    <property type="entry name" value="alpha/beta-Hydrolases"/>
    <property type="match status" value="1"/>
</dbReference>
<dbReference type="AlphaFoldDB" id="A0AAD5YZI9"/>
<comment type="similarity">
    <text evidence="1 3">Belongs to the type-B carboxylesterase/lipase family.</text>
</comment>
<dbReference type="PROSITE" id="PS00941">
    <property type="entry name" value="CARBOXYLESTERASE_B_2"/>
    <property type="match status" value="1"/>
</dbReference>
<evidence type="ECO:0000259" key="4">
    <source>
        <dbReference type="Pfam" id="PF00135"/>
    </source>
</evidence>
<keyword evidence="2 3" id="KW-0378">Hydrolase</keyword>
<dbReference type="EMBL" id="JANIEX010000054">
    <property type="protein sequence ID" value="KAJ3574887.1"/>
    <property type="molecule type" value="Genomic_DNA"/>
</dbReference>
<dbReference type="InterPro" id="IPR019826">
    <property type="entry name" value="Carboxylesterase_B_AS"/>
</dbReference>
<dbReference type="Gene3D" id="3.40.50.1820">
    <property type="entry name" value="alpha/beta hydrolase"/>
    <property type="match status" value="1"/>
</dbReference>
<dbReference type="InterPro" id="IPR019819">
    <property type="entry name" value="Carboxylesterase_B_CS"/>
</dbReference>